<evidence type="ECO:0000259" key="8">
    <source>
        <dbReference type="PROSITE" id="PS50157"/>
    </source>
</evidence>
<accession>A0A139AQF2</accession>
<keyword evidence="4" id="KW-0862">Zinc</keyword>
<dbReference type="PROSITE" id="PS50157">
    <property type="entry name" value="ZINC_FINGER_C2H2_2"/>
    <property type="match status" value="1"/>
</dbReference>
<keyword evidence="5" id="KW-0539">Nucleus</keyword>
<dbReference type="InterPro" id="IPR036236">
    <property type="entry name" value="Znf_C2H2_sf"/>
</dbReference>
<dbReference type="EMBL" id="KQ965740">
    <property type="protein sequence ID" value="KXS18966.1"/>
    <property type="molecule type" value="Genomic_DNA"/>
</dbReference>
<evidence type="ECO:0000256" key="2">
    <source>
        <dbReference type="ARBA" id="ARBA00022723"/>
    </source>
</evidence>
<name>A0A139AQF2_GONPJ</name>
<evidence type="ECO:0000256" key="1">
    <source>
        <dbReference type="ARBA" id="ARBA00004123"/>
    </source>
</evidence>
<comment type="subcellular location">
    <subcellularLocation>
        <location evidence="1">Nucleus</location>
    </subcellularLocation>
</comment>
<dbReference type="GO" id="GO:0008270">
    <property type="term" value="F:zinc ion binding"/>
    <property type="evidence" value="ECO:0007669"/>
    <property type="project" value="UniProtKB-KW"/>
</dbReference>
<keyword evidence="2" id="KW-0479">Metal-binding</keyword>
<protein>
    <recommendedName>
        <fullName evidence="12">BED-type domain-containing protein</fullName>
    </recommendedName>
</protein>
<organism evidence="10 11">
    <name type="scientific">Gonapodya prolifera (strain JEL478)</name>
    <name type="common">Monoblepharis prolifera</name>
    <dbReference type="NCBI Taxonomy" id="1344416"/>
    <lineage>
        <taxon>Eukaryota</taxon>
        <taxon>Fungi</taxon>
        <taxon>Fungi incertae sedis</taxon>
        <taxon>Chytridiomycota</taxon>
        <taxon>Chytridiomycota incertae sedis</taxon>
        <taxon>Monoblepharidomycetes</taxon>
        <taxon>Monoblepharidales</taxon>
        <taxon>Gonapodyaceae</taxon>
        <taxon>Gonapodya</taxon>
    </lineage>
</organism>
<dbReference type="Pfam" id="PF13912">
    <property type="entry name" value="zf-C2H2_6"/>
    <property type="match status" value="1"/>
</dbReference>
<evidence type="ECO:0000313" key="10">
    <source>
        <dbReference type="EMBL" id="KXS18966.1"/>
    </source>
</evidence>
<evidence type="ECO:0000256" key="7">
    <source>
        <dbReference type="SAM" id="MobiDB-lite"/>
    </source>
</evidence>
<evidence type="ECO:0000256" key="6">
    <source>
        <dbReference type="PROSITE-ProRule" id="PRU00042"/>
    </source>
</evidence>
<dbReference type="InterPro" id="IPR003656">
    <property type="entry name" value="Znf_BED"/>
</dbReference>
<dbReference type="Gene3D" id="3.30.160.60">
    <property type="entry name" value="Classic Zinc Finger"/>
    <property type="match status" value="1"/>
</dbReference>
<evidence type="ECO:0000313" key="11">
    <source>
        <dbReference type="Proteomes" id="UP000070544"/>
    </source>
</evidence>
<dbReference type="AlphaFoldDB" id="A0A139AQF2"/>
<dbReference type="PANTHER" id="PTHR23215">
    <property type="entry name" value="ZINC FINGER PROTEIN 207"/>
    <property type="match status" value="1"/>
</dbReference>
<dbReference type="GO" id="GO:0005634">
    <property type="term" value="C:nucleus"/>
    <property type="evidence" value="ECO:0007669"/>
    <property type="project" value="UniProtKB-SubCell"/>
</dbReference>
<dbReference type="SMART" id="SM00355">
    <property type="entry name" value="ZnF_C2H2"/>
    <property type="match status" value="2"/>
</dbReference>
<gene>
    <name evidence="10" type="ORF">M427DRAFT_132460</name>
</gene>
<dbReference type="STRING" id="1344416.A0A139AQF2"/>
<feature type="region of interest" description="Disordered" evidence="7">
    <location>
        <begin position="181"/>
        <end position="325"/>
    </location>
</feature>
<dbReference type="OMA" id="KQVLRPW"/>
<dbReference type="PROSITE" id="PS50808">
    <property type="entry name" value="ZF_BED"/>
    <property type="match status" value="1"/>
</dbReference>
<dbReference type="SUPFAM" id="SSF57667">
    <property type="entry name" value="beta-beta-alpha zinc fingers"/>
    <property type="match status" value="1"/>
</dbReference>
<keyword evidence="11" id="KW-1185">Reference proteome</keyword>
<dbReference type="InterPro" id="IPR013087">
    <property type="entry name" value="Znf_C2H2_type"/>
</dbReference>
<evidence type="ECO:0008006" key="12">
    <source>
        <dbReference type="Google" id="ProtNLM"/>
    </source>
</evidence>
<dbReference type="OrthoDB" id="1306014at2759"/>
<evidence type="ECO:0000259" key="9">
    <source>
        <dbReference type="PROSITE" id="PS50808"/>
    </source>
</evidence>
<proteinExistence type="predicted"/>
<sequence>MGKKKKAKKEVKPWCWYCDREFEDEKVLIQHQKAKHFKCNQCNKRLNTAGGLGVHMTQVHKANLTKIENTLAGRDSPDIEIFGMEGVPEEDLAKHLEEIEGGSGNGLDLKRDGAAFPGMPPMAFGLGPPAPPMGFPPPMMHGMPPRPGFPPMPPFGMPMRPGMPPPPFPMMPGGFPPFPLAGGPPMPGAPPGMPPPGGMPGGPPPFPVPPGTLPPGSTPPPGAPPFPMPPGMAPPPGLSGPPGMPPPPGMMPPGMAPPGGLPPPPGMAPPPGMTGGPPAFSGGPPGMLAPPSMSAPPFPGVPQASASTGAALGPPPSLPISGDKGNVRLVYEGDVSIEEKRAQNRKYVYKDDDMEE</sequence>
<dbReference type="CDD" id="cd20908">
    <property type="entry name" value="SUF4-like"/>
    <property type="match status" value="1"/>
</dbReference>
<dbReference type="PROSITE" id="PS00028">
    <property type="entry name" value="ZINC_FINGER_C2H2_1"/>
    <property type="match status" value="1"/>
</dbReference>
<evidence type="ECO:0000256" key="3">
    <source>
        <dbReference type="ARBA" id="ARBA00022771"/>
    </source>
</evidence>
<dbReference type="GO" id="GO:0003677">
    <property type="term" value="F:DNA binding"/>
    <property type="evidence" value="ECO:0007669"/>
    <property type="project" value="InterPro"/>
</dbReference>
<feature type="domain" description="BED-type" evidence="9">
    <location>
        <begin position="8"/>
        <end position="67"/>
    </location>
</feature>
<dbReference type="PANTHER" id="PTHR23215:SF0">
    <property type="entry name" value="BUB3-INTERACTING AND GLEBS MOTIF-CONTAINING PROTEIN ZNF207"/>
    <property type="match status" value="1"/>
</dbReference>
<keyword evidence="3 6" id="KW-0863">Zinc-finger</keyword>
<reference evidence="10 11" key="1">
    <citation type="journal article" date="2015" name="Genome Biol. Evol.">
        <title>Phylogenomic analyses indicate that early fungi evolved digesting cell walls of algal ancestors of land plants.</title>
        <authorList>
            <person name="Chang Y."/>
            <person name="Wang S."/>
            <person name="Sekimoto S."/>
            <person name="Aerts A.L."/>
            <person name="Choi C."/>
            <person name="Clum A."/>
            <person name="LaButti K.M."/>
            <person name="Lindquist E.A."/>
            <person name="Yee Ngan C."/>
            <person name="Ohm R.A."/>
            <person name="Salamov A.A."/>
            <person name="Grigoriev I.V."/>
            <person name="Spatafora J.W."/>
            <person name="Berbee M.L."/>
        </authorList>
    </citation>
    <scope>NUCLEOTIDE SEQUENCE [LARGE SCALE GENOMIC DNA]</scope>
    <source>
        <strain evidence="10 11">JEL478</strain>
    </source>
</reference>
<evidence type="ECO:0000256" key="4">
    <source>
        <dbReference type="ARBA" id="ARBA00022833"/>
    </source>
</evidence>
<dbReference type="Proteomes" id="UP000070544">
    <property type="component" value="Unassembled WGS sequence"/>
</dbReference>
<feature type="domain" description="C2H2-type" evidence="8">
    <location>
        <begin position="37"/>
        <end position="65"/>
    </location>
</feature>
<feature type="compositionally biased region" description="Pro residues" evidence="7">
    <location>
        <begin position="181"/>
        <end position="272"/>
    </location>
</feature>
<evidence type="ECO:0000256" key="5">
    <source>
        <dbReference type="ARBA" id="ARBA00023242"/>
    </source>
</evidence>